<gene>
    <name evidence="1" type="ORF">LCGC14_2575450</name>
</gene>
<dbReference type="EMBL" id="LAZR01042861">
    <property type="protein sequence ID" value="KKL08479.1"/>
    <property type="molecule type" value="Genomic_DNA"/>
</dbReference>
<name>A0A0F9AG14_9ZZZZ</name>
<reference evidence="1" key="1">
    <citation type="journal article" date="2015" name="Nature">
        <title>Complex archaea that bridge the gap between prokaryotes and eukaryotes.</title>
        <authorList>
            <person name="Spang A."/>
            <person name="Saw J.H."/>
            <person name="Jorgensen S.L."/>
            <person name="Zaremba-Niedzwiedzka K."/>
            <person name="Martijn J."/>
            <person name="Lind A.E."/>
            <person name="van Eijk R."/>
            <person name="Schleper C."/>
            <person name="Guy L."/>
            <person name="Ettema T.J."/>
        </authorList>
    </citation>
    <scope>NUCLEOTIDE SEQUENCE</scope>
</reference>
<organism evidence="1">
    <name type="scientific">marine sediment metagenome</name>
    <dbReference type="NCBI Taxonomy" id="412755"/>
    <lineage>
        <taxon>unclassified sequences</taxon>
        <taxon>metagenomes</taxon>
        <taxon>ecological metagenomes</taxon>
    </lineage>
</organism>
<proteinExistence type="predicted"/>
<dbReference type="AlphaFoldDB" id="A0A0F9AG14"/>
<evidence type="ECO:0000313" key="1">
    <source>
        <dbReference type="EMBL" id="KKL08479.1"/>
    </source>
</evidence>
<protein>
    <submittedName>
        <fullName evidence="1">Uncharacterized protein</fullName>
    </submittedName>
</protein>
<sequence>MSDGDWPFLIAAYKKGAFDEILSRLQRSHDLPEIVDLTNEEFRDLFHEFFRLGVHYILTARTSAFKTLDGQVPVGLVDANPEDHRMVPRVMWFPWASPRNKIEPTVRFLDDHRKEHLVLIYDDESSHRFFVRMAQYGILKRIGPASGPLPFWENGEQSVIWRTN</sequence>
<accession>A0A0F9AG14</accession>
<comment type="caution">
    <text evidence="1">The sequence shown here is derived from an EMBL/GenBank/DDBJ whole genome shotgun (WGS) entry which is preliminary data.</text>
</comment>